<name>A0ABS7RPF0_9ACTN</name>
<keyword evidence="3" id="KW-1185">Reference proteome</keyword>
<evidence type="ECO:0000313" key="2">
    <source>
        <dbReference type="EMBL" id="MBY9076836.1"/>
    </source>
</evidence>
<dbReference type="EMBL" id="JAIEZQ010000003">
    <property type="protein sequence ID" value="MBY9076836.1"/>
    <property type="molecule type" value="Genomic_DNA"/>
</dbReference>
<dbReference type="Pfam" id="PF01738">
    <property type="entry name" value="DLH"/>
    <property type="match status" value="1"/>
</dbReference>
<dbReference type="SUPFAM" id="SSF53474">
    <property type="entry name" value="alpha/beta-Hydrolases"/>
    <property type="match status" value="1"/>
</dbReference>
<dbReference type="RefSeq" id="WP_221026616.1">
    <property type="nucleotide sequence ID" value="NZ_JAIEZQ010000003.1"/>
</dbReference>
<proteinExistence type="predicted"/>
<protein>
    <submittedName>
        <fullName evidence="2">Dienelactone hydrolase family protein</fullName>
    </submittedName>
</protein>
<dbReference type="PANTHER" id="PTHR46623">
    <property type="entry name" value="CARBOXYMETHYLENEBUTENOLIDASE-RELATED"/>
    <property type="match status" value="1"/>
</dbReference>
<dbReference type="InterPro" id="IPR051049">
    <property type="entry name" value="Dienelactone_hydrolase-like"/>
</dbReference>
<dbReference type="GO" id="GO:0016787">
    <property type="term" value="F:hydrolase activity"/>
    <property type="evidence" value="ECO:0007669"/>
    <property type="project" value="UniProtKB-KW"/>
</dbReference>
<reference evidence="2 3" key="1">
    <citation type="submission" date="2021-08" db="EMBL/GenBank/DDBJ databases">
        <title>Nocardioides bacterium WL0053 sp. nov., isolated from the sediment.</title>
        <authorList>
            <person name="Wang L."/>
            <person name="Zhang D."/>
            <person name="Zhang A."/>
        </authorList>
    </citation>
    <scope>NUCLEOTIDE SEQUENCE [LARGE SCALE GENOMIC DNA]</scope>
    <source>
        <strain evidence="2 3">WL0053</strain>
    </source>
</reference>
<comment type="caution">
    <text evidence="2">The sequence shown here is derived from an EMBL/GenBank/DDBJ whole genome shotgun (WGS) entry which is preliminary data.</text>
</comment>
<dbReference type="PANTHER" id="PTHR46623:SF6">
    <property type="entry name" value="ALPHA_BETA-HYDROLASES SUPERFAMILY PROTEIN"/>
    <property type="match status" value="1"/>
</dbReference>
<organism evidence="2 3">
    <name type="scientific">Nocardioides jiangsuensis</name>
    <dbReference type="NCBI Taxonomy" id="2866161"/>
    <lineage>
        <taxon>Bacteria</taxon>
        <taxon>Bacillati</taxon>
        <taxon>Actinomycetota</taxon>
        <taxon>Actinomycetes</taxon>
        <taxon>Propionibacteriales</taxon>
        <taxon>Nocardioidaceae</taxon>
        <taxon>Nocardioides</taxon>
    </lineage>
</organism>
<dbReference type="InterPro" id="IPR029058">
    <property type="entry name" value="AB_hydrolase_fold"/>
</dbReference>
<keyword evidence="2" id="KW-0378">Hydrolase</keyword>
<dbReference type="InterPro" id="IPR002925">
    <property type="entry name" value="Dienelactn_hydro"/>
</dbReference>
<sequence length="188" mass="20062">MTEILLFHHALGLTPGVLEFAEQLRGAGHTVHTPDVYDGNVFSDLEAGLAFARKTGFGELHARGLAAADDLPHEIVYAGFSLGVMPAQELAQTRSGAAGALLFHAGAPTSEFERPWPAGVPLQMHVMEGDELGDVDVCQALAEEIDSAELYLYPGSGHLFADSGSVDYEPESARLLTDRTLAFLSRLS</sequence>
<dbReference type="Proteomes" id="UP000754710">
    <property type="component" value="Unassembled WGS sequence"/>
</dbReference>
<dbReference type="Gene3D" id="3.40.50.1820">
    <property type="entry name" value="alpha/beta hydrolase"/>
    <property type="match status" value="1"/>
</dbReference>
<evidence type="ECO:0000259" key="1">
    <source>
        <dbReference type="Pfam" id="PF01738"/>
    </source>
</evidence>
<gene>
    <name evidence="2" type="ORF">K1X13_18555</name>
</gene>
<evidence type="ECO:0000313" key="3">
    <source>
        <dbReference type="Proteomes" id="UP000754710"/>
    </source>
</evidence>
<feature type="domain" description="Dienelactone hydrolase" evidence="1">
    <location>
        <begin position="4"/>
        <end position="186"/>
    </location>
</feature>
<accession>A0ABS7RPF0</accession>